<sequence>MVTVDDSEARPVTGVNKVVNPAFSADTSSWSLAAVSGSTTPAGWVIVPGNSTYSTTDFLAMKYEAKC</sequence>
<evidence type="ECO:0000313" key="2">
    <source>
        <dbReference type="Proteomes" id="UP000230184"/>
    </source>
</evidence>
<dbReference type="EMBL" id="PEWY01000078">
    <property type="protein sequence ID" value="PIU37060.1"/>
    <property type="molecule type" value="Genomic_DNA"/>
</dbReference>
<dbReference type="AlphaFoldDB" id="A0A2M6YU68"/>
<reference evidence="2" key="1">
    <citation type="submission" date="2017-09" db="EMBL/GenBank/DDBJ databases">
        <title>Depth-based differentiation of microbial function through sediment-hosted aquifers and enrichment of novel symbionts in the deep terrestrial subsurface.</title>
        <authorList>
            <person name="Probst A.J."/>
            <person name="Ladd B."/>
            <person name="Jarett J.K."/>
            <person name="Geller-Mcgrath D.E."/>
            <person name="Sieber C.M.K."/>
            <person name="Emerson J.B."/>
            <person name="Anantharaman K."/>
            <person name="Thomas B.C."/>
            <person name="Malmstrom R."/>
            <person name="Stieglmeier M."/>
            <person name="Klingl A."/>
            <person name="Woyke T."/>
            <person name="Ryan C.M."/>
            <person name="Banfield J.F."/>
        </authorList>
    </citation>
    <scope>NUCLEOTIDE SEQUENCE [LARGE SCALE GENOMIC DNA]</scope>
</reference>
<comment type="caution">
    <text evidence="1">The sequence shown here is derived from an EMBL/GenBank/DDBJ whole genome shotgun (WGS) entry which is preliminary data.</text>
</comment>
<name>A0A2M6YU68_9BACT</name>
<protein>
    <submittedName>
        <fullName evidence="1">Uncharacterized protein</fullName>
    </submittedName>
</protein>
<accession>A0A2M6YU68</accession>
<evidence type="ECO:0000313" key="1">
    <source>
        <dbReference type="EMBL" id="PIU37060.1"/>
    </source>
</evidence>
<dbReference type="Proteomes" id="UP000230184">
    <property type="component" value="Unassembled WGS sequence"/>
</dbReference>
<organism evidence="1 2">
    <name type="scientific">Candidatus Roizmanbacteria bacterium CG07_land_8_20_14_0_80_34_15</name>
    <dbReference type="NCBI Taxonomy" id="1974849"/>
    <lineage>
        <taxon>Bacteria</taxon>
        <taxon>Candidatus Roizmaniibacteriota</taxon>
    </lineage>
</organism>
<gene>
    <name evidence="1" type="ORF">COT02_02805</name>
</gene>
<feature type="non-terminal residue" evidence="1">
    <location>
        <position position="67"/>
    </location>
</feature>
<proteinExistence type="predicted"/>